<dbReference type="GO" id="GO:0016279">
    <property type="term" value="F:protein-lysine N-methyltransferase activity"/>
    <property type="evidence" value="ECO:0000318"/>
    <property type="project" value="GO_Central"/>
</dbReference>
<evidence type="ECO:0000313" key="4">
    <source>
        <dbReference type="Proteomes" id="UP000001554"/>
    </source>
</evidence>
<evidence type="ECO:0000256" key="1">
    <source>
        <dbReference type="ARBA" id="ARBA00022603"/>
    </source>
</evidence>
<evidence type="ECO:0000256" key="2">
    <source>
        <dbReference type="ARBA" id="ARBA00022691"/>
    </source>
</evidence>
<feature type="region of interest" description="Disordered" evidence="3">
    <location>
        <begin position="91"/>
        <end position="112"/>
    </location>
</feature>
<dbReference type="RefSeq" id="XP_035675276.1">
    <property type="nucleotide sequence ID" value="XM_035819383.1"/>
</dbReference>
<dbReference type="PANTHER" id="PTHR14614">
    <property type="entry name" value="HEPATOCELLULAR CARCINOMA-ASSOCIATED ANTIGEN"/>
    <property type="match status" value="1"/>
</dbReference>
<dbReference type="GeneID" id="118415012"/>
<reference evidence="4" key="1">
    <citation type="journal article" date="2020" name="Nat. Ecol. Evol.">
        <title>Deeply conserved synteny resolves early events in vertebrate evolution.</title>
        <authorList>
            <person name="Simakov O."/>
            <person name="Marletaz F."/>
            <person name="Yue J.X."/>
            <person name="O'Connell B."/>
            <person name="Jenkins J."/>
            <person name="Brandt A."/>
            <person name="Calef R."/>
            <person name="Tung C.H."/>
            <person name="Huang T.K."/>
            <person name="Schmutz J."/>
            <person name="Satoh N."/>
            <person name="Yu J.K."/>
            <person name="Putnam N.H."/>
            <person name="Green R.E."/>
            <person name="Rokhsar D.S."/>
        </authorList>
    </citation>
    <scope>NUCLEOTIDE SEQUENCE [LARGE SCALE GENOMIC DNA]</scope>
    <source>
        <strain evidence="4">S238N-H82</strain>
    </source>
</reference>
<dbReference type="GO" id="GO:0032259">
    <property type="term" value="P:methylation"/>
    <property type="evidence" value="ECO:0007669"/>
    <property type="project" value="UniProtKB-KW"/>
</dbReference>
<accession>A0A9J7MPY9</accession>
<dbReference type="InterPro" id="IPR019410">
    <property type="entry name" value="Methyltransf_16"/>
</dbReference>
<organism evidence="4 5">
    <name type="scientific">Branchiostoma floridae</name>
    <name type="common">Florida lancelet</name>
    <name type="synonym">Amphioxus</name>
    <dbReference type="NCBI Taxonomy" id="7739"/>
    <lineage>
        <taxon>Eukaryota</taxon>
        <taxon>Metazoa</taxon>
        <taxon>Chordata</taxon>
        <taxon>Cephalochordata</taxon>
        <taxon>Leptocardii</taxon>
        <taxon>Amphioxiformes</taxon>
        <taxon>Branchiostomatidae</taxon>
        <taxon>Branchiostoma</taxon>
    </lineage>
</organism>
<keyword evidence="4" id="KW-1185">Reference proteome</keyword>
<dbReference type="OrthoDB" id="194386at2759"/>
<dbReference type="KEGG" id="bfo:118415012"/>
<dbReference type="CDD" id="cd02440">
    <property type="entry name" value="AdoMet_MTases"/>
    <property type="match status" value="1"/>
</dbReference>
<sequence>MSTKTEFTESKQLVKQDMDDFGCHDDDDVIFSWLIPDEEDWIDGGRGGEVNGNSHGSVGNTLVSKLEPVCPAMCSTQDALERRKELNKVIEATPPHGGRNGHTSQEETHESTRPAMFPGVMVDTSYRHTTVSFGEKVKVVGRVIDGLKDDLNVQQTGFVVWPAAMILSQHLVSHRELVRAGRVLEVGAGVGLPGLVAAALSEDPSGVVMTDYVEDAVDLMDMNIAETFGEDNNRPQAAIMDWDDDPSVLQEHHGTFDVIIGSDVVYWPVLIEPLIRTVKALLSNKPTSWFLMLYSRRNPKADKLLFRTALKYRLDSRELSLEQNAVYHAVLNHPVYREDTDMFHLYEFRHSNEP</sequence>
<keyword evidence="2" id="KW-0949">S-adenosyl-L-methionine</keyword>
<dbReference type="Pfam" id="PF10294">
    <property type="entry name" value="Methyltransf_16"/>
    <property type="match status" value="1"/>
</dbReference>
<protein>
    <submittedName>
        <fullName evidence="5">Protein N-terminal and lysine N-methyltransferase EFM7-like isoform X1</fullName>
    </submittedName>
</protein>
<name>A0A9J7MPY9_BRAFL</name>
<dbReference type="AlphaFoldDB" id="A0A9J7MPY9"/>
<dbReference type="InterPro" id="IPR029063">
    <property type="entry name" value="SAM-dependent_MTases_sf"/>
</dbReference>
<dbReference type="GO" id="GO:0032991">
    <property type="term" value="C:protein-containing complex"/>
    <property type="evidence" value="ECO:0000318"/>
    <property type="project" value="GO_Central"/>
</dbReference>
<dbReference type="PANTHER" id="PTHR14614:SF44">
    <property type="entry name" value="PROTEIN N-LYSINE METHYLTRANSFERASE METTL21D"/>
    <property type="match status" value="1"/>
</dbReference>
<keyword evidence="1" id="KW-0489">Methyltransferase</keyword>
<dbReference type="Proteomes" id="UP000001554">
    <property type="component" value="Chromosome 4"/>
</dbReference>
<dbReference type="Gene3D" id="3.40.50.150">
    <property type="entry name" value="Vaccinia Virus protein VP39"/>
    <property type="match status" value="1"/>
</dbReference>
<evidence type="ECO:0000313" key="5">
    <source>
        <dbReference type="RefSeq" id="XP_035675276.1"/>
    </source>
</evidence>
<evidence type="ECO:0000256" key="3">
    <source>
        <dbReference type="SAM" id="MobiDB-lite"/>
    </source>
</evidence>
<dbReference type="GO" id="GO:0005829">
    <property type="term" value="C:cytosol"/>
    <property type="evidence" value="ECO:0000318"/>
    <property type="project" value="GO_Central"/>
</dbReference>
<dbReference type="OMA" id="HTSREQT"/>
<gene>
    <name evidence="5" type="primary">LOC118415012</name>
</gene>
<dbReference type="SUPFAM" id="SSF53335">
    <property type="entry name" value="S-adenosyl-L-methionine-dependent methyltransferases"/>
    <property type="match status" value="1"/>
</dbReference>
<reference evidence="5" key="2">
    <citation type="submission" date="2025-08" db="UniProtKB">
        <authorList>
            <consortium name="RefSeq"/>
        </authorList>
    </citation>
    <scope>IDENTIFICATION</scope>
    <source>
        <strain evidence="5">S238N-H82</strain>
        <tissue evidence="5">Testes</tissue>
    </source>
</reference>
<proteinExistence type="predicted"/>
<keyword evidence="1" id="KW-0808">Transferase</keyword>